<proteinExistence type="predicted"/>
<dbReference type="InParanoid" id="D8QB81"/>
<sequence>MQILQDQPRVISLCERCDYALESRTGHPDLNTNARSSCTPASAAEHDALLASLSQVNQNIGDCDSAIERLRQKSEQISQQRRLLFSAAADITTLLSPLRRLPSEILAEIARFTLPRHWFEGRIGRYPWAFTQVCRSWRAAALDMRWVWSRIRLPLGYYSWPKGDGKALTEIVKTYLERSGQYPVALLDVNAPNMYDGLRLALQEHAWHIGTLEATFHDGKLPFDAPLPALKELIIRDGDICGLVAPNLVVVEICLVCNTIELPWANLRALMMSFMMDFSEISFLRPCLRLEVLSLLADEGVARDVLPLSQPLLFPLLHTLELGGASILFGPHIYAPALSHAVLNMMRRDWRGEGWYNKLCQSYEILLSGLLASVACITLRNRNGVTDDTDLLRRILCMPKTLRKVAFVEETLGIDRQRIPATKQACLEMLSYKADKPSFAELGEVEIVTARRVHWTDKDVACVRHLLESRSASAKAGCLPLKRFFVCMPNVLRWPAEFSDKSEGWAGVTNSEGRRILDIYSSDPEQWIGPFRAGDYLQ</sequence>
<keyword evidence="2" id="KW-1185">Reference proteome</keyword>
<protein>
    <submittedName>
        <fullName evidence="1">Uncharacterized protein</fullName>
    </submittedName>
</protein>
<dbReference type="RefSeq" id="XP_003029208.1">
    <property type="nucleotide sequence ID" value="XM_003029162.1"/>
</dbReference>
<dbReference type="VEuPathDB" id="FungiDB:SCHCODRAFT_02633448"/>
<evidence type="ECO:0000313" key="1">
    <source>
        <dbReference type="EMBL" id="EFI94305.1"/>
    </source>
</evidence>
<gene>
    <name evidence="1" type="ORF">SCHCODRAFT_111147</name>
</gene>
<name>D8QB81_SCHCM</name>
<dbReference type="GeneID" id="9593958"/>
<reference evidence="1 2" key="1">
    <citation type="journal article" date="2010" name="Nat. Biotechnol.">
        <title>Genome sequence of the model mushroom Schizophyllum commune.</title>
        <authorList>
            <person name="Ohm R.A."/>
            <person name="de Jong J.F."/>
            <person name="Lugones L.G."/>
            <person name="Aerts A."/>
            <person name="Kothe E."/>
            <person name="Stajich J.E."/>
            <person name="de Vries R.P."/>
            <person name="Record E."/>
            <person name="Levasseur A."/>
            <person name="Baker S.E."/>
            <person name="Bartholomew K.A."/>
            <person name="Coutinho P.M."/>
            <person name="Erdmann S."/>
            <person name="Fowler T.J."/>
            <person name="Gathman A.C."/>
            <person name="Lombard V."/>
            <person name="Henrissat B."/>
            <person name="Knabe N."/>
            <person name="Kuees U."/>
            <person name="Lilly W.W."/>
            <person name="Lindquist E."/>
            <person name="Lucas S."/>
            <person name="Magnuson J.K."/>
            <person name="Piumi F."/>
            <person name="Raudaskoski M."/>
            <person name="Salamov A."/>
            <person name="Schmutz J."/>
            <person name="Schwarze F.W.M.R."/>
            <person name="vanKuyk P.A."/>
            <person name="Horton J.S."/>
            <person name="Grigoriev I.V."/>
            <person name="Woesten H.A.B."/>
        </authorList>
    </citation>
    <scope>NUCLEOTIDE SEQUENCE [LARGE SCALE GENOMIC DNA]</scope>
    <source>
        <strain evidence="2">H4-8 / FGSC 9210</strain>
    </source>
</reference>
<feature type="non-terminal residue" evidence="1">
    <location>
        <position position="538"/>
    </location>
</feature>
<dbReference type="HOGENOM" id="CLU_528022_0_0_1"/>
<dbReference type="OrthoDB" id="3365698at2759"/>
<dbReference type="AlphaFoldDB" id="D8QB81"/>
<dbReference type="EMBL" id="GL377309">
    <property type="protein sequence ID" value="EFI94305.1"/>
    <property type="molecule type" value="Genomic_DNA"/>
</dbReference>
<dbReference type="KEGG" id="scm:SCHCO_02633448"/>
<dbReference type="Proteomes" id="UP000007431">
    <property type="component" value="Unassembled WGS sequence"/>
</dbReference>
<organism evidence="2">
    <name type="scientific">Schizophyllum commune (strain H4-8 / FGSC 9210)</name>
    <name type="common">Split gill fungus</name>
    <dbReference type="NCBI Taxonomy" id="578458"/>
    <lineage>
        <taxon>Eukaryota</taxon>
        <taxon>Fungi</taxon>
        <taxon>Dikarya</taxon>
        <taxon>Basidiomycota</taxon>
        <taxon>Agaricomycotina</taxon>
        <taxon>Agaricomycetes</taxon>
        <taxon>Agaricomycetidae</taxon>
        <taxon>Agaricales</taxon>
        <taxon>Schizophyllaceae</taxon>
        <taxon>Schizophyllum</taxon>
    </lineage>
</organism>
<accession>D8QB81</accession>
<evidence type="ECO:0000313" key="2">
    <source>
        <dbReference type="Proteomes" id="UP000007431"/>
    </source>
</evidence>